<evidence type="ECO:0000313" key="1">
    <source>
        <dbReference type="EMBL" id="GAA5229018.1"/>
    </source>
</evidence>
<organism evidence="1 2">
    <name type="scientific">Paeniglutamicibacter antarcticus</name>
    <dbReference type="NCBI Taxonomy" id="494023"/>
    <lineage>
        <taxon>Bacteria</taxon>
        <taxon>Bacillati</taxon>
        <taxon>Actinomycetota</taxon>
        <taxon>Actinomycetes</taxon>
        <taxon>Micrococcales</taxon>
        <taxon>Micrococcaceae</taxon>
        <taxon>Paeniglutamicibacter</taxon>
    </lineage>
</organism>
<dbReference type="EMBL" id="BAABLK010000093">
    <property type="protein sequence ID" value="GAA5229018.1"/>
    <property type="molecule type" value="Genomic_DNA"/>
</dbReference>
<reference evidence="2" key="1">
    <citation type="journal article" date="2019" name="Int. J. Syst. Evol. Microbiol.">
        <title>The Global Catalogue of Microorganisms (GCM) 10K type strain sequencing project: providing services to taxonomists for standard genome sequencing and annotation.</title>
        <authorList>
            <consortium name="The Broad Institute Genomics Platform"/>
            <consortium name="The Broad Institute Genome Sequencing Center for Infectious Disease"/>
            <person name="Wu L."/>
            <person name="Ma J."/>
        </authorList>
    </citation>
    <scope>NUCLEOTIDE SEQUENCE [LARGE SCALE GENOMIC DNA]</scope>
    <source>
        <strain evidence="2">JCM 18952</strain>
    </source>
</reference>
<accession>A0ABP9TTD8</accession>
<comment type="caution">
    <text evidence="1">The sequence shown here is derived from an EMBL/GenBank/DDBJ whole genome shotgun (WGS) entry which is preliminary data.</text>
</comment>
<sequence>MRARRGIVAIFQEPGSVPGQQFNGVDLLGIKGQSFAGRFPVDAETEILQEAVCCSGDSADDWAGMTVWHTPEFP</sequence>
<keyword evidence="2" id="KW-1185">Reference proteome</keyword>
<proteinExistence type="predicted"/>
<dbReference type="Proteomes" id="UP001501257">
    <property type="component" value="Unassembled WGS sequence"/>
</dbReference>
<evidence type="ECO:0000313" key="2">
    <source>
        <dbReference type="Proteomes" id="UP001501257"/>
    </source>
</evidence>
<name>A0ABP9TTD8_9MICC</name>
<gene>
    <name evidence="1" type="ORF">GCM10025778_35570</name>
</gene>
<protein>
    <submittedName>
        <fullName evidence="1">Uncharacterized protein</fullName>
    </submittedName>
</protein>